<evidence type="ECO:0000313" key="3">
    <source>
        <dbReference type="Proteomes" id="UP000176965"/>
    </source>
</evidence>
<dbReference type="InterPro" id="IPR035069">
    <property type="entry name" value="TTHA1013/TTHA0281-like"/>
</dbReference>
<dbReference type="AlphaFoldDB" id="A0A1G2PC46"/>
<name>A0A1G2PC46_9BACT</name>
<proteinExistence type="predicted"/>
<dbReference type="EMBL" id="MHSQ01000039">
    <property type="protein sequence ID" value="OHA45915.1"/>
    <property type="molecule type" value="Genomic_DNA"/>
</dbReference>
<organism evidence="2 3">
    <name type="scientific">Candidatus Taylorbacteria bacterium RIFOXYD2_FULL_36_9</name>
    <dbReference type="NCBI Taxonomy" id="1802338"/>
    <lineage>
        <taxon>Bacteria</taxon>
        <taxon>Candidatus Tayloriibacteriota</taxon>
    </lineage>
</organism>
<evidence type="ECO:0000313" key="2">
    <source>
        <dbReference type="EMBL" id="OHA45915.1"/>
    </source>
</evidence>
<gene>
    <name evidence="2" type="ORF">A2541_02805</name>
</gene>
<dbReference type="STRING" id="1802338.A2541_02805"/>
<accession>A0A1G2PC46</accession>
<dbReference type="Gene3D" id="3.30.160.250">
    <property type="match status" value="1"/>
</dbReference>
<dbReference type="InterPro" id="IPR031807">
    <property type="entry name" value="HicB-like"/>
</dbReference>
<dbReference type="PANTHER" id="PTHR34504:SF2">
    <property type="entry name" value="UPF0150 PROTEIN SSL0259"/>
    <property type="match status" value="1"/>
</dbReference>
<evidence type="ECO:0000259" key="1">
    <source>
        <dbReference type="Pfam" id="PF15919"/>
    </source>
</evidence>
<dbReference type="InterPro" id="IPR051404">
    <property type="entry name" value="TA_system_antitoxin"/>
</dbReference>
<dbReference type="SUPFAM" id="SSF143100">
    <property type="entry name" value="TTHA1013/TTHA0281-like"/>
    <property type="match status" value="1"/>
</dbReference>
<dbReference type="PANTHER" id="PTHR34504">
    <property type="entry name" value="ANTITOXIN HICB"/>
    <property type="match status" value="1"/>
</dbReference>
<dbReference type="Pfam" id="PF15919">
    <property type="entry name" value="HicB_lk_antitox"/>
    <property type="match status" value="1"/>
</dbReference>
<dbReference type="PROSITE" id="PS51257">
    <property type="entry name" value="PROKAR_LIPOPROTEIN"/>
    <property type="match status" value="1"/>
</dbReference>
<sequence length="80" mass="9271">MKSYTYRIIIEKDGELFHGYVPALVGCHTSGKTIEETRKNLREAIELYLECLVKLKKDVPEDRGVESFETIFMPLKKSYA</sequence>
<reference evidence="2 3" key="1">
    <citation type="journal article" date="2016" name="Nat. Commun.">
        <title>Thousands of microbial genomes shed light on interconnected biogeochemical processes in an aquifer system.</title>
        <authorList>
            <person name="Anantharaman K."/>
            <person name="Brown C.T."/>
            <person name="Hug L.A."/>
            <person name="Sharon I."/>
            <person name="Castelle C.J."/>
            <person name="Probst A.J."/>
            <person name="Thomas B.C."/>
            <person name="Singh A."/>
            <person name="Wilkins M.J."/>
            <person name="Karaoz U."/>
            <person name="Brodie E.L."/>
            <person name="Williams K.H."/>
            <person name="Hubbard S.S."/>
            <person name="Banfield J.F."/>
        </authorList>
    </citation>
    <scope>NUCLEOTIDE SEQUENCE [LARGE SCALE GENOMIC DNA]</scope>
</reference>
<protein>
    <recommendedName>
        <fullName evidence="1">HicB-like antitoxin of toxin-antitoxin system domain-containing protein</fullName>
    </recommendedName>
</protein>
<comment type="caution">
    <text evidence="2">The sequence shown here is derived from an EMBL/GenBank/DDBJ whole genome shotgun (WGS) entry which is preliminary data.</text>
</comment>
<dbReference type="Proteomes" id="UP000176965">
    <property type="component" value="Unassembled WGS sequence"/>
</dbReference>
<feature type="domain" description="HicB-like antitoxin of toxin-antitoxin system" evidence="1">
    <location>
        <begin position="6"/>
        <end position="67"/>
    </location>
</feature>